<dbReference type="RefSeq" id="WP_068331110.1">
    <property type="nucleotide sequence ID" value="NZ_LVHF01000025.1"/>
</dbReference>
<keyword evidence="2" id="KW-1185">Reference proteome</keyword>
<reference evidence="1 2" key="1">
    <citation type="submission" date="2016-03" db="EMBL/GenBank/DDBJ databases">
        <title>Photobacterium proteolyticum sp. nov. a protease producing bacterium isolated from ocean sediments of Laizhou Bay.</title>
        <authorList>
            <person name="Li Y."/>
        </authorList>
    </citation>
    <scope>NUCLEOTIDE SEQUENCE [LARGE SCALE GENOMIC DNA]</scope>
    <source>
        <strain evidence="1 2">R-40508</strain>
    </source>
</reference>
<dbReference type="SUPFAM" id="SSF48150">
    <property type="entry name" value="DNA-glycosylase"/>
    <property type="match status" value="1"/>
</dbReference>
<gene>
    <name evidence="1" type="ORF">A3K86_11645</name>
</gene>
<dbReference type="Proteomes" id="UP000078503">
    <property type="component" value="Unassembled WGS sequence"/>
</dbReference>
<dbReference type="EMBL" id="LVHF01000025">
    <property type="protein sequence ID" value="OAN14226.1"/>
    <property type="molecule type" value="Genomic_DNA"/>
</dbReference>
<comment type="caution">
    <text evidence="1">The sequence shown here is derived from an EMBL/GenBank/DDBJ whole genome shotgun (WGS) entry which is preliminary data.</text>
</comment>
<name>A0A178KAZ5_9GAMM</name>
<proteinExistence type="predicted"/>
<evidence type="ECO:0000313" key="2">
    <source>
        <dbReference type="Proteomes" id="UP000078503"/>
    </source>
</evidence>
<protein>
    <recommendedName>
        <fullName evidence="3">DNA lyase</fullName>
    </recommendedName>
</protein>
<dbReference type="GO" id="GO:0006281">
    <property type="term" value="P:DNA repair"/>
    <property type="evidence" value="ECO:0007669"/>
    <property type="project" value="InterPro"/>
</dbReference>
<dbReference type="InterPro" id="IPR011257">
    <property type="entry name" value="DNA_glycosylase"/>
</dbReference>
<evidence type="ECO:0000313" key="1">
    <source>
        <dbReference type="EMBL" id="OAN14226.1"/>
    </source>
</evidence>
<dbReference type="OrthoDB" id="12078at2"/>
<dbReference type="GO" id="GO:0003824">
    <property type="term" value="F:catalytic activity"/>
    <property type="evidence" value="ECO:0007669"/>
    <property type="project" value="InterPro"/>
</dbReference>
<organism evidence="1 2">
    <name type="scientific">Photobacterium jeanii</name>
    <dbReference type="NCBI Taxonomy" id="858640"/>
    <lineage>
        <taxon>Bacteria</taxon>
        <taxon>Pseudomonadati</taxon>
        <taxon>Pseudomonadota</taxon>
        <taxon>Gammaproteobacteria</taxon>
        <taxon>Vibrionales</taxon>
        <taxon>Vibrionaceae</taxon>
        <taxon>Photobacterium</taxon>
    </lineage>
</organism>
<dbReference type="AlphaFoldDB" id="A0A178KAZ5"/>
<sequence>MNYANTELEATFKILKSARILANYAQEQGFEAESHNARPTYDHMGAILADSILQAGMNYRNVVKPRVEAILVSYADKKSVSDLVDLIASEGLEKLLNWSHQTKLSRFEELVTFMMKNQVITASELKERLLDDSFCTSLQRIDGIGPKTVDYMKCLVGIDSIAVDRHIKTFAKEAGLEHHDYDFLRNVFCSAADLLSISRRAFDSWVWNKLSMASSPQQSLF</sequence>
<evidence type="ECO:0008006" key="3">
    <source>
        <dbReference type="Google" id="ProtNLM"/>
    </source>
</evidence>
<dbReference type="STRING" id="858640.A3K86_11645"/>
<accession>A0A178KAZ5</accession>